<accession>A0A7X3G9Q3</accession>
<evidence type="ECO:0000313" key="1">
    <source>
        <dbReference type="EMBL" id="MVX59731.1"/>
    </source>
</evidence>
<dbReference type="OrthoDB" id="2339807at2"/>
<reference evidence="1 2" key="1">
    <citation type="submission" date="2019-12" db="EMBL/GenBank/DDBJ databases">
        <title>Microbes associate with the intestines of laboratory mice.</title>
        <authorList>
            <person name="Navarre W."/>
            <person name="Wong E."/>
        </authorList>
    </citation>
    <scope>NUCLEOTIDE SEQUENCE [LARGE SCALE GENOMIC DNA]</scope>
    <source>
        <strain evidence="1 2">NM51_B2-22</strain>
    </source>
</reference>
<proteinExistence type="predicted"/>
<gene>
    <name evidence="1" type="ORF">E5983_08855</name>
</gene>
<organism evidence="1 2">
    <name type="scientific">Streptococcus danieliae</name>
    <dbReference type="NCBI Taxonomy" id="747656"/>
    <lineage>
        <taxon>Bacteria</taxon>
        <taxon>Bacillati</taxon>
        <taxon>Bacillota</taxon>
        <taxon>Bacilli</taxon>
        <taxon>Lactobacillales</taxon>
        <taxon>Streptococcaceae</taxon>
        <taxon>Streptococcus</taxon>
    </lineage>
</organism>
<dbReference type="RefSeq" id="WP_160333470.1">
    <property type="nucleotide sequence ID" value="NZ_WSRS01000126.1"/>
</dbReference>
<comment type="caution">
    <text evidence="1">The sequence shown here is derived from an EMBL/GenBank/DDBJ whole genome shotgun (WGS) entry which is preliminary data.</text>
</comment>
<name>A0A7X3G9Q3_9STRE</name>
<evidence type="ECO:0000313" key="2">
    <source>
        <dbReference type="Proteomes" id="UP000461595"/>
    </source>
</evidence>
<dbReference type="Proteomes" id="UP000461595">
    <property type="component" value="Unassembled WGS sequence"/>
</dbReference>
<dbReference type="AlphaFoldDB" id="A0A7X3G9Q3"/>
<dbReference type="EMBL" id="WSRS01000126">
    <property type="protein sequence ID" value="MVX59731.1"/>
    <property type="molecule type" value="Genomic_DNA"/>
</dbReference>
<sequence>MEPFIEGNSREAIIQLFYNSQLALFFDGIDDIIDEKKRKKFFGEANQLMGSDNQNFFFFTTRGNRYKYELGKKNTFYLTGLSDSIIQNDLIQVRGYSNLPKSYLELFRNPLLFRIGKTILADKQNKELLNRTQIFTEYFENNYHNNNNYLELSLHNTLNLFGRFSYEHFEQSSFEYIEIDQIISSYSDVALNQRSLIDYFINFGIFSVSNKITFSHKLFKEYSAAYYIAKNLNVSSNPKFFEKLVYDEKWQEVVIFISGLCSTIEEQDKFLDFVLQHNLPLYIECVNSKNDLLRKNGVTNFSTENTIKRMLSEIHKTYKFIIENYFYSISDQFEPFFKEEEKLEFKISITGGINESSLYYWFDIVDKCAPDIKIISAGNIRQANQEYLENILTKKASMIQRSTNLELSGLVGDSGRKIAIDVIKDNLNKILKDQSLPASHYVLCEILKETIDGVPWLKDIEDIGQMSKEVSKRIHDVLEESPSVPQIFTSEGVELFSLNRLLSLLQCANVNYKSSIVPGRDREYTESNGLVLDLYSTERKIEIAETFFKFAEVSYLEMVKNSFPNIYKYFSKYQDMPYKLRIIYWESNREPWVDIYHVAHLEYDNSVEVRLGDLEDDLWDIYNEITQSYQSLNRASADVCIRSIRFSNLLFSRNLSENTPLTDYIYKDIKSSLEEIFGEI</sequence>
<protein>
    <submittedName>
        <fullName evidence="1">Uncharacterized protein</fullName>
    </submittedName>
</protein>